<dbReference type="EMBL" id="SNRW01006720">
    <property type="protein sequence ID" value="KAA6382555.1"/>
    <property type="molecule type" value="Genomic_DNA"/>
</dbReference>
<dbReference type="Proteomes" id="UP000324800">
    <property type="component" value="Unassembled WGS sequence"/>
</dbReference>
<evidence type="ECO:0000313" key="2">
    <source>
        <dbReference type="EMBL" id="KAA6382555.1"/>
    </source>
</evidence>
<name>A0A5J4VJ85_9EUKA</name>
<organism evidence="2 3">
    <name type="scientific">Streblomastix strix</name>
    <dbReference type="NCBI Taxonomy" id="222440"/>
    <lineage>
        <taxon>Eukaryota</taxon>
        <taxon>Metamonada</taxon>
        <taxon>Preaxostyla</taxon>
        <taxon>Oxymonadida</taxon>
        <taxon>Streblomastigidae</taxon>
        <taxon>Streblomastix</taxon>
    </lineage>
</organism>
<dbReference type="Gene3D" id="1.10.443.10">
    <property type="entry name" value="Intergrase catalytic core"/>
    <property type="match status" value="1"/>
</dbReference>
<evidence type="ECO:0000313" key="3">
    <source>
        <dbReference type="Proteomes" id="UP000324800"/>
    </source>
</evidence>
<dbReference type="GO" id="GO:0015074">
    <property type="term" value="P:DNA integration"/>
    <property type="evidence" value="ECO:0007669"/>
    <property type="project" value="InterPro"/>
</dbReference>
<comment type="caution">
    <text evidence="2">The sequence shown here is derived from an EMBL/GenBank/DDBJ whole genome shotgun (WGS) entry which is preliminary data.</text>
</comment>
<dbReference type="InterPro" id="IPR013762">
    <property type="entry name" value="Integrase-like_cat_sf"/>
</dbReference>
<dbReference type="SUPFAM" id="SSF56349">
    <property type="entry name" value="DNA breaking-rejoining enzymes"/>
    <property type="match status" value="1"/>
</dbReference>
<dbReference type="GO" id="GO:0006310">
    <property type="term" value="P:DNA recombination"/>
    <property type="evidence" value="ECO:0007669"/>
    <property type="project" value="UniProtKB-KW"/>
</dbReference>
<dbReference type="GO" id="GO:0003677">
    <property type="term" value="F:DNA binding"/>
    <property type="evidence" value="ECO:0007669"/>
    <property type="project" value="InterPro"/>
</dbReference>
<proteinExistence type="predicted"/>
<dbReference type="InterPro" id="IPR011010">
    <property type="entry name" value="DNA_brk_join_enz"/>
</dbReference>
<reference evidence="2 3" key="1">
    <citation type="submission" date="2019-03" db="EMBL/GenBank/DDBJ databases">
        <title>Single cell metagenomics reveals metabolic interactions within the superorganism composed of flagellate Streblomastix strix and complex community of Bacteroidetes bacteria on its surface.</title>
        <authorList>
            <person name="Treitli S.C."/>
            <person name="Kolisko M."/>
            <person name="Husnik F."/>
            <person name="Keeling P."/>
            <person name="Hampl V."/>
        </authorList>
    </citation>
    <scope>NUCLEOTIDE SEQUENCE [LARGE SCALE GENOMIC DNA]</scope>
    <source>
        <strain evidence="2">ST1C</strain>
    </source>
</reference>
<evidence type="ECO:0000256" key="1">
    <source>
        <dbReference type="ARBA" id="ARBA00023172"/>
    </source>
</evidence>
<evidence type="ECO:0008006" key="4">
    <source>
        <dbReference type="Google" id="ProtNLM"/>
    </source>
</evidence>
<accession>A0A5J4VJ85</accession>
<dbReference type="AlphaFoldDB" id="A0A5J4VJ85"/>
<sequence length="111" mass="12311">MSEVHRSTYTLMDDGSCQLQTDLVKGAKLIKKHLQFLRSTNRIAKDEELSKAMHRITDNVGIPKGYTVTSIRKAAITKAVAQGASNTDISRLSSHSEGQNTVVIYYDTNLK</sequence>
<protein>
    <recommendedName>
        <fullName evidence="4">Tyr recombinase domain-containing protein</fullName>
    </recommendedName>
</protein>
<gene>
    <name evidence="2" type="ORF">EZS28_021918</name>
</gene>
<keyword evidence="1" id="KW-0233">DNA recombination</keyword>